<reference evidence="1" key="1">
    <citation type="journal article" date="2019" name="Sci. Rep.">
        <title>Draft genome of Tanacetum cinerariifolium, the natural source of mosquito coil.</title>
        <authorList>
            <person name="Yamashiro T."/>
            <person name="Shiraishi A."/>
            <person name="Satake H."/>
            <person name="Nakayama K."/>
        </authorList>
    </citation>
    <scope>NUCLEOTIDE SEQUENCE</scope>
</reference>
<proteinExistence type="predicted"/>
<name>A0A699K648_TANCI</name>
<protein>
    <submittedName>
        <fullName evidence="1">Uncharacterized protein</fullName>
    </submittedName>
</protein>
<gene>
    <name evidence="1" type="ORF">Tci_643096</name>
</gene>
<dbReference type="AlphaFoldDB" id="A0A699K648"/>
<comment type="caution">
    <text evidence="1">The sequence shown here is derived from an EMBL/GenBank/DDBJ whole genome shotgun (WGS) entry which is preliminary data.</text>
</comment>
<organism evidence="1">
    <name type="scientific">Tanacetum cinerariifolium</name>
    <name type="common">Dalmatian daisy</name>
    <name type="synonym">Chrysanthemum cinerariifolium</name>
    <dbReference type="NCBI Taxonomy" id="118510"/>
    <lineage>
        <taxon>Eukaryota</taxon>
        <taxon>Viridiplantae</taxon>
        <taxon>Streptophyta</taxon>
        <taxon>Embryophyta</taxon>
        <taxon>Tracheophyta</taxon>
        <taxon>Spermatophyta</taxon>
        <taxon>Magnoliopsida</taxon>
        <taxon>eudicotyledons</taxon>
        <taxon>Gunneridae</taxon>
        <taxon>Pentapetalae</taxon>
        <taxon>asterids</taxon>
        <taxon>campanulids</taxon>
        <taxon>Asterales</taxon>
        <taxon>Asteraceae</taxon>
        <taxon>Asteroideae</taxon>
        <taxon>Anthemideae</taxon>
        <taxon>Anthemidinae</taxon>
        <taxon>Tanacetum</taxon>
    </lineage>
</organism>
<evidence type="ECO:0000313" key="1">
    <source>
        <dbReference type="EMBL" id="GFA71124.1"/>
    </source>
</evidence>
<accession>A0A699K648</accession>
<sequence>MGDKSGEFKGSIGNEKLNVLFGLMNQRGVDMVREGTATRVNQDESGATCDESLNMISSPLVSPTATINMPTRGPYDIDVAATFRVPLTTVGKIGACSSRVS</sequence>
<dbReference type="EMBL" id="BKCJ010473408">
    <property type="protein sequence ID" value="GFA71124.1"/>
    <property type="molecule type" value="Genomic_DNA"/>
</dbReference>